<dbReference type="PANTHER" id="PTHR36435:SF1">
    <property type="entry name" value="CAAX AMINO TERMINAL PROTEASE FAMILY PROTEIN"/>
    <property type="match status" value="1"/>
</dbReference>
<protein>
    <submittedName>
        <fullName evidence="3">CPBP family intramembrane metalloprotease</fullName>
    </submittedName>
</protein>
<feature type="transmembrane region" description="Helical" evidence="1">
    <location>
        <begin position="222"/>
        <end position="241"/>
    </location>
</feature>
<accession>A0ABT0CCH9</accession>
<dbReference type="InterPro" id="IPR003675">
    <property type="entry name" value="Rce1/LyrA-like_dom"/>
</dbReference>
<dbReference type="RefSeq" id="WP_244350912.1">
    <property type="nucleotide sequence ID" value="NZ_JAFIRA010000029.1"/>
</dbReference>
<dbReference type="EMBL" id="JAFIRA010000029">
    <property type="protein sequence ID" value="MCJ2543501.1"/>
    <property type="molecule type" value="Genomic_DNA"/>
</dbReference>
<feature type="domain" description="CAAX prenyl protease 2/Lysostaphin resistance protein A-like" evidence="2">
    <location>
        <begin position="151"/>
        <end position="233"/>
    </location>
</feature>
<sequence>MSGSLLLPPPQDSTRFEVLKARHLLLAFLLINLMVGLGVVLLARVLSLQADDPLLAYVVYSLTFIFTCGWSWQRGRQANLRMGQLWGNWRAPVPWGSLLRVVLALVMLSMGTTLLMLYLVSLPSPELAESMLHSLGEDASGTAWPPVYQGLRWLSIVAVAPVTEEWLFRGILLHRWGLKWGIPKGLLASSVLFGLLHPNPIGLTVFGLVMGLFYLQTRSLTLPILAHVLNNILALTLGSLGGEGAEPSNPIGIFYLYYGLFCLILAGLILVPFIRFHWPGRGAQLPYFLNG</sequence>
<gene>
    <name evidence="3" type="ORF">JX360_11360</name>
</gene>
<comment type="caution">
    <text evidence="3">The sequence shown here is derived from an EMBL/GenBank/DDBJ whole genome shotgun (WGS) entry which is preliminary data.</text>
</comment>
<keyword evidence="1" id="KW-0472">Membrane</keyword>
<feature type="transmembrane region" description="Helical" evidence="1">
    <location>
        <begin position="24"/>
        <end position="48"/>
    </location>
</feature>
<evidence type="ECO:0000256" key="1">
    <source>
        <dbReference type="SAM" id="Phobius"/>
    </source>
</evidence>
<dbReference type="PANTHER" id="PTHR36435">
    <property type="entry name" value="SLR1288 PROTEIN"/>
    <property type="match status" value="1"/>
</dbReference>
<keyword evidence="3" id="KW-0482">Metalloprotease</keyword>
<keyword evidence="3" id="KW-0378">Hydrolase</keyword>
<name>A0ABT0CCH9_THEVL</name>
<dbReference type="Pfam" id="PF02517">
    <property type="entry name" value="Rce1-like"/>
    <property type="match status" value="1"/>
</dbReference>
<keyword evidence="4" id="KW-1185">Reference proteome</keyword>
<dbReference type="InterPro" id="IPR052710">
    <property type="entry name" value="CAAX_protease"/>
</dbReference>
<feature type="transmembrane region" description="Helical" evidence="1">
    <location>
        <begin position="253"/>
        <end position="274"/>
    </location>
</feature>
<feature type="transmembrane region" description="Helical" evidence="1">
    <location>
        <begin position="54"/>
        <end position="72"/>
    </location>
</feature>
<evidence type="ECO:0000259" key="2">
    <source>
        <dbReference type="Pfam" id="PF02517"/>
    </source>
</evidence>
<dbReference type="GO" id="GO:0008237">
    <property type="term" value="F:metallopeptidase activity"/>
    <property type="evidence" value="ECO:0007669"/>
    <property type="project" value="UniProtKB-KW"/>
</dbReference>
<evidence type="ECO:0000313" key="4">
    <source>
        <dbReference type="Proteomes" id="UP000830835"/>
    </source>
</evidence>
<reference evidence="3" key="1">
    <citation type="submission" date="2021-02" db="EMBL/GenBank/DDBJ databases">
        <title>The CRISPR/cas machinery reduction and long-range gene transfer in the hot spring cyanobacterium Synechococcus.</title>
        <authorList>
            <person name="Dvorak P."/>
            <person name="Jahodarova E."/>
            <person name="Hasler P."/>
            <person name="Poulickova A."/>
        </authorList>
    </citation>
    <scope>NUCLEOTIDE SEQUENCE</scope>
    <source>
        <strain evidence="3">Rupite</strain>
    </source>
</reference>
<keyword evidence="3" id="KW-0645">Protease</keyword>
<feature type="transmembrane region" description="Helical" evidence="1">
    <location>
        <begin position="98"/>
        <end position="120"/>
    </location>
</feature>
<keyword evidence="1" id="KW-0812">Transmembrane</keyword>
<organism evidence="3 4">
    <name type="scientific">Thermostichus vulcanus str. 'Rupite'</name>
    <dbReference type="NCBI Taxonomy" id="2813851"/>
    <lineage>
        <taxon>Bacteria</taxon>
        <taxon>Bacillati</taxon>
        <taxon>Cyanobacteriota</taxon>
        <taxon>Cyanophyceae</taxon>
        <taxon>Thermostichales</taxon>
        <taxon>Thermostichaceae</taxon>
        <taxon>Thermostichus</taxon>
    </lineage>
</organism>
<keyword evidence="1" id="KW-1133">Transmembrane helix</keyword>
<dbReference type="Proteomes" id="UP000830835">
    <property type="component" value="Unassembled WGS sequence"/>
</dbReference>
<feature type="transmembrane region" description="Helical" evidence="1">
    <location>
        <begin position="186"/>
        <end position="215"/>
    </location>
</feature>
<evidence type="ECO:0000313" key="3">
    <source>
        <dbReference type="EMBL" id="MCJ2543501.1"/>
    </source>
</evidence>
<proteinExistence type="predicted"/>